<name>A0A9D2SE56_9FIRM</name>
<evidence type="ECO:0000313" key="1">
    <source>
        <dbReference type="EMBL" id="HJB97365.1"/>
    </source>
</evidence>
<accession>A0A9D2SE56</accession>
<dbReference type="Proteomes" id="UP000826793">
    <property type="component" value="Unassembled WGS sequence"/>
</dbReference>
<reference evidence="1" key="2">
    <citation type="submission" date="2021-04" db="EMBL/GenBank/DDBJ databases">
        <authorList>
            <person name="Gilroy R."/>
        </authorList>
    </citation>
    <scope>NUCLEOTIDE SEQUENCE</scope>
    <source>
        <strain evidence="1">CHK185-1770</strain>
    </source>
</reference>
<gene>
    <name evidence="1" type="ORF">H9710_02165</name>
</gene>
<comment type="caution">
    <text evidence="1">The sequence shown here is derived from an EMBL/GenBank/DDBJ whole genome shotgun (WGS) entry which is preliminary data.</text>
</comment>
<protein>
    <submittedName>
        <fullName evidence="1">Uncharacterized protein</fullName>
    </submittedName>
</protein>
<proteinExistence type="predicted"/>
<sequence>MAAIIFTMPGAPDAPYLNGGDEAYWMGQIHGALASHLSHNGISLVYGTPGEGAPGDFQVALCSQQAPASQEGSRKGPCLCFRRGDAQGAWGAGILGEHLGRVYPQPELLQVVEEDALPELGEGPVPGVLVRLLYRDNPQDEAWLTRNTGAVALALARGLAEVLGAPFQHA</sequence>
<dbReference type="AlphaFoldDB" id="A0A9D2SE56"/>
<reference evidence="1" key="1">
    <citation type="journal article" date="2021" name="PeerJ">
        <title>Extensive microbial diversity within the chicken gut microbiome revealed by metagenomics and culture.</title>
        <authorList>
            <person name="Gilroy R."/>
            <person name="Ravi A."/>
            <person name="Getino M."/>
            <person name="Pursley I."/>
            <person name="Horton D.L."/>
            <person name="Alikhan N.F."/>
            <person name="Baker D."/>
            <person name="Gharbi K."/>
            <person name="Hall N."/>
            <person name="Watson M."/>
            <person name="Adriaenssens E.M."/>
            <person name="Foster-Nyarko E."/>
            <person name="Jarju S."/>
            <person name="Secka A."/>
            <person name="Antonio M."/>
            <person name="Oren A."/>
            <person name="Chaudhuri R.R."/>
            <person name="La Ragione R."/>
            <person name="Hildebrand F."/>
            <person name="Pallen M.J."/>
        </authorList>
    </citation>
    <scope>NUCLEOTIDE SEQUENCE</scope>
    <source>
        <strain evidence="1">CHK185-1770</strain>
    </source>
</reference>
<dbReference type="EMBL" id="DWXG01000016">
    <property type="protein sequence ID" value="HJB97365.1"/>
    <property type="molecule type" value="Genomic_DNA"/>
</dbReference>
<organism evidence="1 2">
    <name type="scientific">Candidatus Acutalibacter pullicola</name>
    <dbReference type="NCBI Taxonomy" id="2838417"/>
    <lineage>
        <taxon>Bacteria</taxon>
        <taxon>Bacillati</taxon>
        <taxon>Bacillota</taxon>
        <taxon>Clostridia</taxon>
        <taxon>Eubacteriales</taxon>
        <taxon>Acutalibacteraceae</taxon>
        <taxon>Acutalibacter</taxon>
    </lineage>
</organism>
<evidence type="ECO:0000313" key="2">
    <source>
        <dbReference type="Proteomes" id="UP000826793"/>
    </source>
</evidence>